<evidence type="ECO:0000256" key="4">
    <source>
        <dbReference type="ARBA" id="ARBA00022960"/>
    </source>
</evidence>
<feature type="transmembrane region" description="Helical" evidence="8">
    <location>
        <begin position="20"/>
        <end position="38"/>
    </location>
</feature>
<gene>
    <name evidence="9" type="ORF">KP77_27410</name>
</gene>
<evidence type="ECO:0000256" key="1">
    <source>
        <dbReference type="ARBA" id="ARBA00004651"/>
    </source>
</evidence>
<comment type="subcellular location">
    <subcellularLocation>
        <location evidence="1">Cell membrane</location>
        <topology evidence="1">Multi-pass membrane protein</topology>
    </subcellularLocation>
</comment>
<dbReference type="PANTHER" id="PTHR47019:SF1">
    <property type="entry name" value="LIPID II FLIPPASE MURJ"/>
    <property type="match status" value="1"/>
</dbReference>
<organism evidence="9 10">
    <name type="scientific">Jeotgalibacillus alimentarius</name>
    <dbReference type="NCBI Taxonomy" id="135826"/>
    <lineage>
        <taxon>Bacteria</taxon>
        <taxon>Bacillati</taxon>
        <taxon>Bacillota</taxon>
        <taxon>Bacilli</taxon>
        <taxon>Bacillales</taxon>
        <taxon>Caryophanaceae</taxon>
        <taxon>Jeotgalibacillus</taxon>
    </lineage>
</organism>
<dbReference type="EMBL" id="JXRQ01000025">
    <property type="protein sequence ID" value="KIL46614.1"/>
    <property type="molecule type" value="Genomic_DNA"/>
</dbReference>
<dbReference type="PRINTS" id="PR01806">
    <property type="entry name" value="VIRFACTRMVIN"/>
</dbReference>
<dbReference type="GO" id="GO:0009252">
    <property type="term" value="P:peptidoglycan biosynthetic process"/>
    <property type="evidence" value="ECO:0007669"/>
    <property type="project" value="UniProtKB-KW"/>
</dbReference>
<dbReference type="RefSeq" id="WP_052474226.1">
    <property type="nucleotide sequence ID" value="NZ_JXRQ01000025.1"/>
</dbReference>
<evidence type="ECO:0000256" key="6">
    <source>
        <dbReference type="ARBA" id="ARBA00022989"/>
    </source>
</evidence>
<dbReference type="STRING" id="135826.KP77_27410"/>
<feature type="transmembrane region" description="Helical" evidence="8">
    <location>
        <begin position="281"/>
        <end position="298"/>
    </location>
</feature>
<accession>A0A0C2RXW4</accession>
<feature type="transmembrane region" description="Helical" evidence="8">
    <location>
        <begin position="389"/>
        <end position="409"/>
    </location>
</feature>
<keyword evidence="6 8" id="KW-1133">Transmembrane helix</keyword>
<dbReference type="Proteomes" id="UP000031950">
    <property type="component" value="Unassembled WGS sequence"/>
</dbReference>
<dbReference type="AlphaFoldDB" id="A0A0C2RXW4"/>
<dbReference type="NCBIfam" id="TIGR01695">
    <property type="entry name" value="murJ_mviN"/>
    <property type="match status" value="1"/>
</dbReference>
<dbReference type="GO" id="GO:0008360">
    <property type="term" value="P:regulation of cell shape"/>
    <property type="evidence" value="ECO:0007669"/>
    <property type="project" value="UniProtKB-KW"/>
</dbReference>
<feature type="transmembrane region" description="Helical" evidence="8">
    <location>
        <begin position="170"/>
        <end position="189"/>
    </location>
</feature>
<evidence type="ECO:0000256" key="3">
    <source>
        <dbReference type="ARBA" id="ARBA00022692"/>
    </source>
</evidence>
<feature type="transmembrane region" description="Helical" evidence="8">
    <location>
        <begin position="318"/>
        <end position="344"/>
    </location>
</feature>
<dbReference type="PANTHER" id="PTHR47019">
    <property type="entry name" value="LIPID II FLIPPASE MURJ"/>
    <property type="match status" value="1"/>
</dbReference>
<feature type="transmembrane region" description="Helical" evidence="8">
    <location>
        <begin position="236"/>
        <end position="256"/>
    </location>
</feature>
<evidence type="ECO:0000256" key="7">
    <source>
        <dbReference type="ARBA" id="ARBA00023136"/>
    </source>
</evidence>
<feature type="transmembrane region" description="Helical" evidence="8">
    <location>
        <begin position="474"/>
        <end position="494"/>
    </location>
</feature>
<dbReference type="GO" id="GO:0005886">
    <property type="term" value="C:plasma membrane"/>
    <property type="evidence" value="ECO:0007669"/>
    <property type="project" value="UniProtKB-SubCell"/>
</dbReference>
<feature type="transmembrane region" description="Helical" evidence="8">
    <location>
        <begin position="415"/>
        <end position="439"/>
    </location>
</feature>
<evidence type="ECO:0000256" key="2">
    <source>
        <dbReference type="ARBA" id="ARBA00022475"/>
    </source>
</evidence>
<feature type="transmembrane region" description="Helical" evidence="8">
    <location>
        <begin position="138"/>
        <end position="158"/>
    </location>
</feature>
<evidence type="ECO:0000313" key="9">
    <source>
        <dbReference type="EMBL" id="KIL46614.1"/>
    </source>
</evidence>
<evidence type="ECO:0000313" key="10">
    <source>
        <dbReference type="Proteomes" id="UP000031950"/>
    </source>
</evidence>
<keyword evidence="5" id="KW-0573">Peptidoglycan synthesis</keyword>
<name>A0A0C2RXW4_9BACL</name>
<sequence>MIKIEWMNHMKSFTPRQIAAIIGSVAVINLIARLIGFLREVAIGVHFGTSAEADAIIAAYTIPNFIYLAAGGALTTAFISVYTHEADQGKRKAASVIFTYTGLAAAGCSLLFFLVPDLFISLFFGGMDGDTQALTADLFRIMALGTFFLTVSMLFTGYLNANRFYKASALAPLLFNIVYVGGAVVFMPVIGIDAYAWSVLAAAVLMYGYLLTELKKRHLSLGTAFSGGSDGLMKRYLWRALPILIGGATIQLYFLLQRVFASGMGDGTIAALNYSSKLIQIPQSILITAVTTVLFPLISQMAVKKETHELQQMYTKGITYLCLLIIPASVFVYFHANALIGIVFEYGAFSSEDSAITAGLLQIFVIGMTAHALNVYLTRFFYAHNLNWLAVWIGAINVFAVNISVIFLLTGTIGAAAIAWGMTISGLTQLVMLLVMAKVKLGLVPNAGKPLMKILVLSVALGGIFNYMHVSSGLLSLILSAMILAAGYLVLVIWTDQSKKLLNKIKNLVKGHR</sequence>
<feature type="transmembrane region" description="Helical" evidence="8">
    <location>
        <begin position="356"/>
        <end position="377"/>
    </location>
</feature>
<feature type="transmembrane region" description="Helical" evidence="8">
    <location>
        <begin position="195"/>
        <end position="212"/>
    </location>
</feature>
<comment type="caution">
    <text evidence="9">The sequence shown here is derived from an EMBL/GenBank/DDBJ whole genome shotgun (WGS) entry which is preliminary data.</text>
</comment>
<dbReference type="InterPro" id="IPR004268">
    <property type="entry name" value="MurJ"/>
</dbReference>
<dbReference type="CDD" id="cd13123">
    <property type="entry name" value="MATE_MurJ_like"/>
    <property type="match status" value="1"/>
</dbReference>
<dbReference type="InterPro" id="IPR051050">
    <property type="entry name" value="Lipid_II_flippase_MurJ/MviN"/>
</dbReference>
<evidence type="ECO:0008006" key="11">
    <source>
        <dbReference type="Google" id="ProtNLM"/>
    </source>
</evidence>
<proteinExistence type="predicted"/>
<feature type="transmembrane region" description="Helical" evidence="8">
    <location>
        <begin position="58"/>
        <end position="82"/>
    </location>
</feature>
<dbReference type="GO" id="GO:0015648">
    <property type="term" value="F:lipid-linked peptidoglycan transporter activity"/>
    <property type="evidence" value="ECO:0007669"/>
    <property type="project" value="TreeGrafter"/>
</dbReference>
<evidence type="ECO:0000256" key="8">
    <source>
        <dbReference type="SAM" id="Phobius"/>
    </source>
</evidence>
<dbReference type="PATRIC" id="fig|135826.4.peg.2725"/>
<keyword evidence="10" id="KW-1185">Reference proteome</keyword>
<feature type="transmembrane region" description="Helical" evidence="8">
    <location>
        <begin position="451"/>
        <end position="468"/>
    </location>
</feature>
<protein>
    <recommendedName>
        <fullName evidence="11">Lipid II flippase MurJ</fullName>
    </recommendedName>
</protein>
<keyword evidence="3 8" id="KW-0812">Transmembrane</keyword>
<feature type="transmembrane region" description="Helical" evidence="8">
    <location>
        <begin position="103"/>
        <end position="126"/>
    </location>
</feature>
<dbReference type="OrthoDB" id="9804143at2"/>
<dbReference type="Pfam" id="PF03023">
    <property type="entry name" value="MurJ"/>
    <property type="match status" value="1"/>
</dbReference>
<reference evidence="9 10" key="1">
    <citation type="submission" date="2015-01" db="EMBL/GenBank/DDBJ databases">
        <title>Genome sequence of Jeotgalibacillus alimentarius.</title>
        <authorList>
            <person name="Goh K.M."/>
            <person name="Chan K.-G."/>
            <person name="Yaakop A.S."/>
            <person name="Ee R."/>
            <person name="Gan H.M."/>
            <person name="Chan C.S."/>
        </authorList>
    </citation>
    <scope>NUCLEOTIDE SEQUENCE [LARGE SCALE GENOMIC DNA]</scope>
    <source>
        <strain evidence="9 10">YKJ-13</strain>
    </source>
</reference>
<keyword evidence="7 8" id="KW-0472">Membrane</keyword>
<evidence type="ECO:0000256" key="5">
    <source>
        <dbReference type="ARBA" id="ARBA00022984"/>
    </source>
</evidence>
<keyword evidence="2" id="KW-1003">Cell membrane</keyword>
<dbReference type="GO" id="GO:0034204">
    <property type="term" value="P:lipid translocation"/>
    <property type="evidence" value="ECO:0007669"/>
    <property type="project" value="TreeGrafter"/>
</dbReference>
<keyword evidence="4" id="KW-0133">Cell shape</keyword>